<feature type="transmembrane region" description="Helical" evidence="9">
    <location>
        <begin position="20"/>
        <end position="38"/>
    </location>
</feature>
<keyword evidence="11" id="KW-1185">Reference proteome</keyword>
<evidence type="ECO:0000256" key="5">
    <source>
        <dbReference type="ARBA" id="ARBA00022692"/>
    </source>
</evidence>
<keyword evidence="7 9" id="KW-0472">Membrane</keyword>
<comment type="caution">
    <text evidence="10">The sequence shown here is derived from an EMBL/GenBank/DDBJ whole genome shotgun (WGS) entry which is preliminary data.</text>
</comment>
<name>A0A398BY10_9RHOB</name>
<protein>
    <submittedName>
        <fullName evidence="10">YeeE/YedE family protein</fullName>
    </submittedName>
</protein>
<organism evidence="10 11">
    <name type="scientific">Gemmobacter lutimaris</name>
    <dbReference type="NCBI Taxonomy" id="2306023"/>
    <lineage>
        <taxon>Bacteria</taxon>
        <taxon>Pseudomonadati</taxon>
        <taxon>Pseudomonadota</taxon>
        <taxon>Alphaproteobacteria</taxon>
        <taxon>Rhodobacterales</taxon>
        <taxon>Paracoccaceae</taxon>
        <taxon>Gemmobacter</taxon>
    </lineage>
</organism>
<gene>
    <name evidence="10" type="ORF">D2N39_03800</name>
</gene>
<feature type="transmembrane region" description="Helical" evidence="9">
    <location>
        <begin position="278"/>
        <end position="296"/>
    </location>
</feature>
<evidence type="ECO:0000256" key="2">
    <source>
        <dbReference type="ARBA" id="ARBA00022448"/>
    </source>
</evidence>
<keyword evidence="5 9" id="KW-0812">Transmembrane</keyword>
<dbReference type="InterPro" id="IPR007272">
    <property type="entry name" value="Sulf_transp_TsuA/YedE"/>
</dbReference>
<evidence type="ECO:0000313" key="11">
    <source>
        <dbReference type="Proteomes" id="UP000266649"/>
    </source>
</evidence>
<comment type="similarity">
    <text evidence="8">Belongs to the TsuA/YedE (TC 9.B.102) family.</text>
</comment>
<keyword evidence="4" id="KW-0997">Cell inner membrane</keyword>
<keyword evidence="3" id="KW-1003">Cell membrane</keyword>
<evidence type="ECO:0000256" key="3">
    <source>
        <dbReference type="ARBA" id="ARBA00022475"/>
    </source>
</evidence>
<sequence length="376" mass="38106">MSSAGVVSARPSSQGLRRAGLVAGALAAVALVALFVGARYGLMLAIGLGFGITLEGLRFGFAGPWRAMILRREPAGVLAQLLAIALVSVVAIPLLGTHPGELSGAQAPIGWAMIGGAFVFGAAMQVVLGCGSGTLVNAGSGNPVGLLALPFFAIGSFAGAYGLVWWTSLGALPVLTLRGSFGLGVTLAALALVAGLFWALGKPGTRRLQTRYVVAALLLAALGIGNLLVAGQPWGVVYGLGLWAAKGATAMGADLSGSAFWSAPGSVERLQSSLLTDYTSLTDLGLIAGAFGVAAWRKGGLSQPLPRYPARAWIATIIAGLLLGYSSRLAFGCNVGAFFSGISTGSLHGWVWFAAAFAGAFVGIRIRPLVGLEART</sequence>
<keyword evidence="2" id="KW-0813">Transport</keyword>
<evidence type="ECO:0000313" key="10">
    <source>
        <dbReference type="EMBL" id="RID92810.1"/>
    </source>
</evidence>
<dbReference type="EMBL" id="QXXQ01000002">
    <property type="protein sequence ID" value="RID92810.1"/>
    <property type="molecule type" value="Genomic_DNA"/>
</dbReference>
<feature type="transmembrane region" description="Helical" evidence="9">
    <location>
        <begin position="144"/>
        <end position="167"/>
    </location>
</feature>
<dbReference type="AlphaFoldDB" id="A0A398BY10"/>
<dbReference type="PANTHER" id="PTHR30574:SF1">
    <property type="entry name" value="SULPHUR TRANSPORT DOMAIN-CONTAINING PROTEIN"/>
    <property type="match status" value="1"/>
</dbReference>
<comment type="subcellular location">
    <subcellularLocation>
        <location evidence="1">Cell inner membrane</location>
        <topology evidence="1">Multi-pass membrane protein</topology>
    </subcellularLocation>
</comment>
<dbReference type="GO" id="GO:0005886">
    <property type="term" value="C:plasma membrane"/>
    <property type="evidence" value="ECO:0007669"/>
    <property type="project" value="UniProtKB-SubCell"/>
</dbReference>
<evidence type="ECO:0000256" key="6">
    <source>
        <dbReference type="ARBA" id="ARBA00022989"/>
    </source>
</evidence>
<proteinExistence type="inferred from homology"/>
<dbReference type="PANTHER" id="PTHR30574">
    <property type="entry name" value="INNER MEMBRANE PROTEIN YEDE"/>
    <property type="match status" value="1"/>
</dbReference>
<evidence type="ECO:0000256" key="7">
    <source>
        <dbReference type="ARBA" id="ARBA00023136"/>
    </source>
</evidence>
<evidence type="ECO:0000256" key="4">
    <source>
        <dbReference type="ARBA" id="ARBA00022519"/>
    </source>
</evidence>
<evidence type="ECO:0000256" key="8">
    <source>
        <dbReference type="ARBA" id="ARBA00035655"/>
    </source>
</evidence>
<dbReference type="Proteomes" id="UP000266649">
    <property type="component" value="Unassembled WGS sequence"/>
</dbReference>
<feature type="transmembrane region" description="Helical" evidence="9">
    <location>
        <begin position="44"/>
        <end position="65"/>
    </location>
</feature>
<dbReference type="Pfam" id="PF04143">
    <property type="entry name" value="Sulf_transp"/>
    <property type="match status" value="1"/>
</dbReference>
<feature type="transmembrane region" description="Helical" evidence="9">
    <location>
        <begin position="179"/>
        <end position="200"/>
    </location>
</feature>
<dbReference type="RefSeq" id="WP_119133468.1">
    <property type="nucleotide sequence ID" value="NZ_QXXQ01000002.1"/>
</dbReference>
<dbReference type="OrthoDB" id="9794165at2"/>
<feature type="transmembrane region" description="Helical" evidence="9">
    <location>
        <begin position="108"/>
        <end position="132"/>
    </location>
</feature>
<evidence type="ECO:0000256" key="1">
    <source>
        <dbReference type="ARBA" id="ARBA00004429"/>
    </source>
</evidence>
<accession>A0A398BY10</accession>
<keyword evidence="6 9" id="KW-1133">Transmembrane helix</keyword>
<feature type="transmembrane region" description="Helical" evidence="9">
    <location>
        <begin position="347"/>
        <end position="366"/>
    </location>
</feature>
<evidence type="ECO:0000256" key="9">
    <source>
        <dbReference type="SAM" id="Phobius"/>
    </source>
</evidence>
<reference evidence="10 11" key="1">
    <citation type="submission" date="2018-09" db="EMBL/GenBank/DDBJ databases">
        <title>Gemmobacter lutimaris sp. nov., a marine bacterium isolated from tidal flat.</title>
        <authorList>
            <person name="Lee D.W."/>
            <person name="Yoo Y."/>
            <person name="Kim J.-J."/>
            <person name="Kim B.S."/>
        </authorList>
    </citation>
    <scope>NUCLEOTIDE SEQUENCE [LARGE SCALE GENOMIC DNA]</scope>
    <source>
        <strain evidence="10 11">YJ-T1-11</strain>
    </source>
</reference>
<feature type="transmembrane region" description="Helical" evidence="9">
    <location>
        <begin position="212"/>
        <end position="234"/>
    </location>
</feature>
<feature type="transmembrane region" description="Helical" evidence="9">
    <location>
        <begin position="77"/>
        <end position="96"/>
    </location>
</feature>